<dbReference type="PRINTS" id="PR00461">
    <property type="entry name" value="PLPEROXIDASE"/>
</dbReference>
<dbReference type="Gene3D" id="1.10.520.10">
    <property type="match status" value="1"/>
</dbReference>
<feature type="domain" description="Plant heme peroxidase family profile" evidence="23">
    <location>
        <begin position="20"/>
        <end position="319"/>
    </location>
</feature>
<evidence type="ECO:0000256" key="20">
    <source>
        <dbReference type="PIRSR" id="PIRSR600823-4"/>
    </source>
</evidence>
<dbReference type="SUPFAM" id="SSF48113">
    <property type="entry name" value="Heme-dependent peroxidases"/>
    <property type="match status" value="1"/>
</dbReference>
<feature type="binding site" evidence="19">
    <location>
        <position position="73"/>
    </location>
    <ligand>
        <name>Ca(2+)</name>
        <dbReference type="ChEBI" id="CHEBI:29108"/>
        <label>1</label>
    </ligand>
</feature>
<evidence type="ECO:0000256" key="13">
    <source>
        <dbReference type="ARBA" id="ARBA00023004"/>
    </source>
</evidence>
<feature type="binding site" evidence="19">
    <location>
        <position position="71"/>
    </location>
    <ligand>
        <name>Ca(2+)</name>
        <dbReference type="ChEBI" id="CHEBI:29108"/>
        <label>1</label>
    </ligand>
</feature>
<feature type="disulfide bond" evidence="21">
    <location>
        <begin position="65"/>
        <end position="70"/>
    </location>
</feature>
<feature type="disulfide bond" evidence="21">
    <location>
        <begin position="191"/>
        <end position="224"/>
    </location>
</feature>
<dbReference type="FunFam" id="1.10.520.10:FF:000006">
    <property type="entry name" value="Peroxidase"/>
    <property type="match status" value="1"/>
</dbReference>
<protein>
    <recommendedName>
        <fullName evidence="5 22">Peroxidase</fullName>
        <ecNumber evidence="5 22">1.11.1.7</ecNumber>
    </recommendedName>
</protein>
<comment type="similarity">
    <text evidence="22">Belongs to the peroxidase family. Classical plant (class III) peroxidase subfamily.</text>
</comment>
<evidence type="ECO:0000256" key="22">
    <source>
        <dbReference type="RuleBase" id="RU362060"/>
    </source>
</evidence>
<keyword evidence="13 19" id="KW-0408">Iron</keyword>
<keyword evidence="14 21" id="KW-1015">Disulfide bond</keyword>
<keyword evidence="9 19" id="KW-0479">Metal-binding</keyword>
<dbReference type="OrthoDB" id="2113341at2759"/>
<feature type="active site" description="Proton acceptor" evidence="17">
    <location>
        <position position="63"/>
    </location>
</feature>
<feature type="site" description="Transition state stabilizer" evidence="20">
    <location>
        <position position="59"/>
    </location>
</feature>
<dbReference type="InterPro" id="IPR019793">
    <property type="entry name" value="Peroxidases_heam-ligand_BS"/>
</dbReference>
<evidence type="ECO:0000313" key="25">
    <source>
        <dbReference type="Proteomes" id="UP000623129"/>
    </source>
</evidence>
<comment type="catalytic activity">
    <reaction evidence="1 22">
        <text>2 a phenolic donor + H2O2 = 2 a phenolic radical donor + 2 H2O</text>
        <dbReference type="Rhea" id="RHEA:56136"/>
        <dbReference type="ChEBI" id="CHEBI:15377"/>
        <dbReference type="ChEBI" id="CHEBI:16240"/>
        <dbReference type="ChEBI" id="CHEBI:139520"/>
        <dbReference type="ChEBI" id="CHEBI:139521"/>
        <dbReference type="EC" id="1.11.1.7"/>
    </reaction>
</comment>
<dbReference type="Proteomes" id="UP000623129">
    <property type="component" value="Unassembled WGS sequence"/>
</dbReference>
<organism evidence="24 25">
    <name type="scientific">Carex littledalei</name>
    <dbReference type="NCBI Taxonomy" id="544730"/>
    <lineage>
        <taxon>Eukaryota</taxon>
        <taxon>Viridiplantae</taxon>
        <taxon>Streptophyta</taxon>
        <taxon>Embryophyta</taxon>
        <taxon>Tracheophyta</taxon>
        <taxon>Spermatophyta</taxon>
        <taxon>Magnoliopsida</taxon>
        <taxon>Liliopsida</taxon>
        <taxon>Poales</taxon>
        <taxon>Cyperaceae</taxon>
        <taxon>Cyperoideae</taxon>
        <taxon>Cariceae</taxon>
        <taxon>Carex</taxon>
        <taxon>Carex subgen. Euthyceras</taxon>
    </lineage>
</organism>
<evidence type="ECO:0000256" key="8">
    <source>
        <dbReference type="ARBA" id="ARBA00022617"/>
    </source>
</evidence>
<comment type="subcellular location">
    <subcellularLocation>
        <location evidence="3 22">Secreted</location>
    </subcellularLocation>
</comment>
<keyword evidence="6 22" id="KW-0964">Secreted</keyword>
<evidence type="ECO:0000256" key="18">
    <source>
        <dbReference type="PIRSR" id="PIRSR600823-2"/>
    </source>
</evidence>
<keyword evidence="8 22" id="KW-0349">Heme</keyword>
<feature type="binding site" evidence="19">
    <location>
        <position position="67"/>
    </location>
    <ligand>
        <name>Ca(2+)</name>
        <dbReference type="ChEBI" id="CHEBI:29108"/>
        <label>1</label>
    </ligand>
</feature>
<comment type="cofactor">
    <cofactor evidence="19 22">
        <name>Ca(2+)</name>
        <dbReference type="ChEBI" id="CHEBI:29108"/>
    </cofactor>
    <text evidence="19 22">Binds 2 calcium ions per subunit.</text>
</comment>
<keyword evidence="11 19" id="KW-0106">Calcium</keyword>
<evidence type="ECO:0000256" key="12">
    <source>
        <dbReference type="ARBA" id="ARBA00023002"/>
    </source>
</evidence>
<feature type="disulfide bond" evidence="21">
    <location>
        <begin position="30"/>
        <end position="108"/>
    </location>
</feature>
<evidence type="ECO:0000256" key="10">
    <source>
        <dbReference type="ARBA" id="ARBA00022729"/>
    </source>
</evidence>
<dbReference type="GO" id="GO:0005576">
    <property type="term" value="C:extracellular region"/>
    <property type="evidence" value="ECO:0007669"/>
    <property type="project" value="UniProtKB-SubCell"/>
</dbReference>
<dbReference type="PRINTS" id="PR00458">
    <property type="entry name" value="PEROXIDASE"/>
</dbReference>
<dbReference type="EC" id="1.11.1.7" evidence="5 22"/>
<feature type="signal peptide" evidence="22">
    <location>
        <begin position="1"/>
        <end position="19"/>
    </location>
</feature>
<dbReference type="GO" id="GO:0006979">
    <property type="term" value="P:response to oxidative stress"/>
    <property type="evidence" value="ECO:0007669"/>
    <property type="project" value="UniProtKB-UniRule"/>
</dbReference>
<evidence type="ECO:0000256" key="21">
    <source>
        <dbReference type="PIRSR" id="PIRSR600823-5"/>
    </source>
</evidence>
<feature type="binding site" evidence="18">
    <location>
        <position position="154"/>
    </location>
    <ligand>
        <name>substrate</name>
    </ligand>
</feature>
<reference evidence="24" key="1">
    <citation type="submission" date="2020-01" db="EMBL/GenBank/DDBJ databases">
        <title>Genome sequence of Kobresia littledalei, the first chromosome-level genome in the family Cyperaceae.</title>
        <authorList>
            <person name="Qu G."/>
        </authorList>
    </citation>
    <scope>NUCLEOTIDE SEQUENCE</scope>
    <source>
        <strain evidence="24">C.B.Clarke</strain>
        <tissue evidence="24">Leaf</tissue>
    </source>
</reference>
<comment type="function">
    <text evidence="2">Removal of H(2)O(2), oxidation of toxic reductants, biosynthesis and degradation of lignin, suberization, auxin catabolism, response to environmental stresses such as wounding, pathogen attack and oxidative stress. These functions might be dependent on each isozyme/isoform in each plant tissue.</text>
</comment>
<dbReference type="GO" id="GO:0140825">
    <property type="term" value="F:lactoperoxidase activity"/>
    <property type="evidence" value="ECO:0007669"/>
    <property type="project" value="UniProtKB-EC"/>
</dbReference>
<dbReference type="Pfam" id="PF00141">
    <property type="entry name" value="peroxidase"/>
    <property type="match status" value="1"/>
</dbReference>
<feature type="binding site" evidence="19">
    <location>
        <position position="238"/>
    </location>
    <ligand>
        <name>Ca(2+)</name>
        <dbReference type="ChEBI" id="CHEBI:29108"/>
        <label>2</label>
    </ligand>
</feature>
<gene>
    <name evidence="24" type="ORF">FCM35_KLT20558</name>
</gene>
<dbReference type="PROSITE" id="PS00435">
    <property type="entry name" value="PEROXIDASE_1"/>
    <property type="match status" value="1"/>
</dbReference>
<keyword evidence="25" id="KW-1185">Reference proteome</keyword>
<feature type="binding site" description="axial binding residue" evidence="19">
    <location>
        <position position="184"/>
    </location>
    <ligand>
        <name>heme b</name>
        <dbReference type="ChEBI" id="CHEBI:60344"/>
    </ligand>
    <ligandPart>
        <name>Fe</name>
        <dbReference type="ChEBI" id="CHEBI:18248"/>
    </ligandPart>
</feature>
<accession>A0A833RHI7</accession>
<proteinExistence type="inferred from homology"/>
<feature type="binding site" evidence="19">
    <location>
        <position position="246"/>
    </location>
    <ligand>
        <name>Ca(2+)</name>
        <dbReference type="ChEBI" id="CHEBI:29108"/>
        <label>2</label>
    </ligand>
</feature>
<feature type="binding site" evidence="19">
    <location>
        <position position="69"/>
    </location>
    <ligand>
        <name>Ca(2+)</name>
        <dbReference type="ChEBI" id="CHEBI:29108"/>
        <label>1</label>
    </ligand>
</feature>
<evidence type="ECO:0000256" key="16">
    <source>
        <dbReference type="ARBA" id="ARBA00023324"/>
    </source>
</evidence>
<evidence type="ECO:0000256" key="14">
    <source>
        <dbReference type="ARBA" id="ARBA00023157"/>
    </source>
</evidence>
<dbReference type="InterPro" id="IPR002016">
    <property type="entry name" value="Haem_peroxidase"/>
</dbReference>
<evidence type="ECO:0000256" key="19">
    <source>
        <dbReference type="PIRSR" id="PIRSR600823-3"/>
    </source>
</evidence>
<evidence type="ECO:0000256" key="3">
    <source>
        <dbReference type="ARBA" id="ARBA00004613"/>
    </source>
</evidence>
<comment type="similarity">
    <text evidence="4">Belongs to the peroxidase family. Ascorbate peroxidase subfamily.</text>
</comment>
<evidence type="ECO:0000256" key="4">
    <source>
        <dbReference type="ARBA" id="ARBA00006873"/>
    </source>
</evidence>
<dbReference type="InterPro" id="IPR033905">
    <property type="entry name" value="Secretory_peroxidase"/>
</dbReference>
<evidence type="ECO:0000256" key="15">
    <source>
        <dbReference type="ARBA" id="ARBA00023180"/>
    </source>
</evidence>
<dbReference type="PROSITE" id="PS00436">
    <property type="entry name" value="PEROXIDASE_2"/>
    <property type="match status" value="1"/>
</dbReference>
<evidence type="ECO:0000256" key="17">
    <source>
        <dbReference type="PIRSR" id="PIRSR600823-1"/>
    </source>
</evidence>
<evidence type="ECO:0000256" key="1">
    <source>
        <dbReference type="ARBA" id="ARBA00000189"/>
    </source>
</evidence>
<dbReference type="GO" id="GO:0046872">
    <property type="term" value="F:metal ion binding"/>
    <property type="evidence" value="ECO:0007669"/>
    <property type="project" value="UniProtKB-UniRule"/>
</dbReference>
<dbReference type="FunFam" id="1.10.420.10:FF:000007">
    <property type="entry name" value="Peroxidase"/>
    <property type="match status" value="1"/>
</dbReference>
<feature type="binding site" evidence="19">
    <location>
        <position position="82"/>
    </location>
    <ligand>
        <name>Ca(2+)</name>
        <dbReference type="ChEBI" id="CHEBI:29108"/>
        <label>1</label>
    </ligand>
</feature>
<dbReference type="AlphaFoldDB" id="A0A833RHI7"/>
<evidence type="ECO:0000259" key="23">
    <source>
        <dbReference type="PROSITE" id="PS50873"/>
    </source>
</evidence>
<keyword evidence="15" id="KW-0325">Glycoprotein</keyword>
<dbReference type="PROSITE" id="PS50873">
    <property type="entry name" value="PEROXIDASE_4"/>
    <property type="match status" value="1"/>
</dbReference>
<evidence type="ECO:0000256" key="5">
    <source>
        <dbReference type="ARBA" id="ARBA00012313"/>
    </source>
</evidence>
<keyword evidence="7 22" id="KW-0575">Peroxidase</keyword>
<feature type="binding site" evidence="19">
    <location>
        <position position="64"/>
    </location>
    <ligand>
        <name>Ca(2+)</name>
        <dbReference type="ChEBI" id="CHEBI:29108"/>
        <label>1</label>
    </ligand>
</feature>
<evidence type="ECO:0000256" key="11">
    <source>
        <dbReference type="ARBA" id="ARBA00022837"/>
    </source>
</evidence>
<sequence length="321" mass="34903">MRSALVCLLLLSMALYCHAQLQNGFYGGKCNGSNVEAVIKQYVEQRHASDQTIVAGLLRLMFHDCFVHGCDASILLDGPQSEKTAIPNKTVFGFDLIEQIKAALEALCPGVVSCADIIIAATRDATVLAGGQQFDIQTGRRDGTISMASLVNLPRPDISVDESINLFQSKGLNSFDMVVLMGGHTVGVTHCSVIKDRLYNYQGTGGPDPSMTGWFAWYIQTYVCPKDATWDNIVYLDDYSSLYTVDNSYYKQLVDGKGILPFDAEMARAWQTGWAVSLLAGDWSSGFLGMFSQALVKMGQVDVITGTQGQIRTVCNSVNSG</sequence>
<dbReference type="Gene3D" id="1.10.420.10">
    <property type="entry name" value="Peroxidase, domain 2"/>
    <property type="match status" value="1"/>
</dbReference>
<dbReference type="EMBL" id="SWLB01000008">
    <property type="protein sequence ID" value="KAF3336051.1"/>
    <property type="molecule type" value="Genomic_DNA"/>
</dbReference>
<keyword evidence="10 22" id="KW-0732">Signal</keyword>
<evidence type="ECO:0000256" key="2">
    <source>
        <dbReference type="ARBA" id="ARBA00002322"/>
    </source>
</evidence>
<feature type="binding site" evidence="19">
    <location>
        <position position="185"/>
    </location>
    <ligand>
        <name>Ca(2+)</name>
        <dbReference type="ChEBI" id="CHEBI:29108"/>
        <label>2</label>
    </ligand>
</feature>
<dbReference type="PANTHER" id="PTHR31517:SF48">
    <property type="entry name" value="PEROXIDASE 16-RELATED"/>
    <property type="match status" value="1"/>
</dbReference>
<dbReference type="InterPro" id="IPR019794">
    <property type="entry name" value="Peroxidases_AS"/>
</dbReference>
<evidence type="ECO:0000256" key="6">
    <source>
        <dbReference type="ARBA" id="ARBA00022525"/>
    </source>
</evidence>
<keyword evidence="16 22" id="KW-0376">Hydrogen peroxide</keyword>
<comment type="cofactor">
    <cofactor evidence="19 22">
        <name>heme b</name>
        <dbReference type="ChEBI" id="CHEBI:60344"/>
    </cofactor>
    <text evidence="19 22">Binds 1 heme b (iron(II)-protoporphyrin IX) group per subunit.</text>
</comment>
<dbReference type="GO" id="GO:0042744">
    <property type="term" value="P:hydrogen peroxide catabolic process"/>
    <property type="evidence" value="ECO:0007669"/>
    <property type="project" value="UniProtKB-KW"/>
</dbReference>
<dbReference type="InterPro" id="IPR000823">
    <property type="entry name" value="Peroxidase_pln"/>
</dbReference>
<comment type="caution">
    <text evidence="24">The sequence shown here is derived from an EMBL/GenBank/DDBJ whole genome shotgun (WGS) entry which is preliminary data.</text>
</comment>
<keyword evidence="12 22" id="KW-0560">Oxidoreductase</keyword>
<name>A0A833RHI7_9POAL</name>
<feature type="chain" id="PRO_5033105351" description="Peroxidase" evidence="22">
    <location>
        <begin position="20"/>
        <end position="321"/>
    </location>
</feature>
<dbReference type="InterPro" id="IPR010255">
    <property type="entry name" value="Haem_peroxidase_sf"/>
</dbReference>
<dbReference type="CDD" id="cd00693">
    <property type="entry name" value="secretory_peroxidase"/>
    <property type="match status" value="1"/>
</dbReference>
<dbReference type="PANTHER" id="PTHR31517">
    <property type="match status" value="1"/>
</dbReference>
<evidence type="ECO:0000313" key="24">
    <source>
        <dbReference type="EMBL" id="KAF3336051.1"/>
    </source>
</evidence>
<dbReference type="GO" id="GO:0020037">
    <property type="term" value="F:heme binding"/>
    <property type="evidence" value="ECO:0007669"/>
    <property type="project" value="UniProtKB-UniRule"/>
</dbReference>
<feature type="disulfide bond" evidence="21">
    <location>
        <begin position="114"/>
        <end position="315"/>
    </location>
</feature>
<evidence type="ECO:0000256" key="9">
    <source>
        <dbReference type="ARBA" id="ARBA00022723"/>
    </source>
</evidence>
<evidence type="ECO:0000256" key="7">
    <source>
        <dbReference type="ARBA" id="ARBA00022559"/>
    </source>
</evidence>